<feature type="compositionally biased region" description="Low complexity" evidence="1">
    <location>
        <begin position="23"/>
        <end position="41"/>
    </location>
</feature>
<keyword evidence="3" id="KW-1185">Reference proteome</keyword>
<protein>
    <submittedName>
        <fullName evidence="2">Uncharacterized protein</fullName>
    </submittedName>
</protein>
<proteinExistence type="predicted"/>
<evidence type="ECO:0000256" key="1">
    <source>
        <dbReference type="SAM" id="MobiDB-lite"/>
    </source>
</evidence>
<organism evidence="2 3">
    <name type="scientific">Hohenbuehelia grisea</name>
    <dbReference type="NCBI Taxonomy" id="104357"/>
    <lineage>
        <taxon>Eukaryota</taxon>
        <taxon>Fungi</taxon>
        <taxon>Dikarya</taxon>
        <taxon>Basidiomycota</taxon>
        <taxon>Agaricomycotina</taxon>
        <taxon>Agaricomycetes</taxon>
        <taxon>Agaricomycetidae</taxon>
        <taxon>Agaricales</taxon>
        <taxon>Pleurotineae</taxon>
        <taxon>Pleurotaceae</taxon>
        <taxon>Hohenbuehelia</taxon>
    </lineage>
</organism>
<reference evidence="3" key="1">
    <citation type="submission" date="2024-06" db="EMBL/GenBank/DDBJ databases">
        <title>Multi-omics analyses provide insights into the biosynthesis of the anticancer antibiotic pleurotin in Hohenbuehelia grisea.</title>
        <authorList>
            <person name="Weaver J.A."/>
            <person name="Alberti F."/>
        </authorList>
    </citation>
    <scope>NUCLEOTIDE SEQUENCE [LARGE SCALE GENOMIC DNA]</scope>
    <source>
        <strain evidence="3">T-177</strain>
    </source>
</reference>
<feature type="region of interest" description="Disordered" evidence="1">
    <location>
        <begin position="17"/>
        <end position="60"/>
    </location>
</feature>
<evidence type="ECO:0000313" key="3">
    <source>
        <dbReference type="Proteomes" id="UP001556367"/>
    </source>
</evidence>
<dbReference type="EMBL" id="JASNQZ010000014">
    <property type="protein sequence ID" value="KAL0948429.1"/>
    <property type="molecule type" value="Genomic_DNA"/>
</dbReference>
<evidence type="ECO:0000313" key="2">
    <source>
        <dbReference type="EMBL" id="KAL0948429.1"/>
    </source>
</evidence>
<feature type="region of interest" description="Disordered" evidence="1">
    <location>
        <begin position="77"/>
        <end position="97"/>
    </location>
</feature>
<gene>
    <name evidence="2" type="ORF">HGRIS_011008</name>
</gene>
<sequence length="227" mass="25242">MGLKSSFKTLLNTSLLSNEVSERSPASSPSSVSSDSQASQDHYSSSDSEAAALQHEGLEDDRLKNACRPFQYSPYVSKRQNVSSEAEPRKTDEGPPLWAGHDAVDTVDGSHFSSKTSFLEAVTHERILHHETEEVLRVKHIDRHVHHIYYHVQPIIVSNDDEATQIMDHWSSLSLDAQISGDWSCCAQPSCPECTQPTDADFLTRFPMPGDYVPDVAKDELDTEISL</sequence>
<accession>A0ABR3IYS8</accession>
<name>A0ABR3IYS8_9AGAR</name>
<dbReference type="Proteomes" id="UP001556367">
    <property type="component" value="Unassembled WGS sequence"/>
</dbReference>
<comment type="caution">
    <text evidence="2">The sequence shown here is derived from an EMBL/GenBank/DDBJ whole genome shotgun (WGS) entry which is preliminary data.</text>
</comment>